<sequence length="950" mass="108758">MLFLLSKLPYKLKGHRSIDYVIFLLRKVIWALFLFGTASLTGVMLLAVMRKQVSFGLFLFLFIVLFLSVFLSLYLGLWHTNLTSRQRYLLFKERKDFKENDRSQTMRRYIFLSFLSALISSIDIIVLTLNNYIIAMLNQMYVAASDFLKEGNTYFDYKTLSPLIGNQFWNTLLLIAPVFLFVYLLYNSYSSEIVVYDDMMKRWLKKRFFKHKKVTHLFNDLDRDGDAYIRLGRNSDIGDDVILKTDVRRLHTAGFGPIGSGKSVAIAKPTIVQDARNVTVYLREYAKFIQEQDQQIAALGISDEQTLLETKRDFYEKWYEKGLGKQLINGFYVNEPSGDLIHDAVDIIKRTGFPEEMIWLVDPTKEDTDGINIFDAETNTAAGLTSDLIRNFADEGGSSGGNTFFKNAEQAYVRNLVFMLKSTSRIENSYLDVNLNGGSPTLSEFYDLLEIPSLVIKRLKLFKVYRDASEREFQRLYERPYQELYNLEKEEFVKQGGLPSRFDSHMSPKLRKAFNQKRDAESKNKIINTTYHYFADAYKEDPRTGVEYITHDANIEGMKNTIRKLASSDLVRRIFFSQSTKDIDILLKTGGFLLVNTARGPVDDDSSRMIGQITDMIVQKGVLRRNSSTLDPFFSIIEDEYGWVTTPNTERFLNQCRKYNTAVLGLYQNYEQIEASLGASDTAALLNSYRNIFVFQGSSNKSTETIVERAGTEKKVSRMTNKGSVDMLAGNDNNASSYREEIAEEDVTNSSELFRLEKFQFAGVHVIDDEESELVKVTPTPSFELPIFKDPNYKAPFNIEENEEDRRAYEIWKEQVERYYVERHSEGVIPFDRFTPEEQRIILGLDEEHESLEKPRKNKAKRSSEGGKQSAASKSIDHKGKSRPAVQKSSQESGLSDRPVEPASAQPSSSEPVTNSILDAQSKDDAPSIKASSEAAKPHISKKYNPMMDD</sequence>
<feature type="region of interest" description="Disordered" evidence="1">
    <location>
        <begin position="845"/>
        <end position="950"/>
    </location>
</feature>
<feature type="transmembrane region" description="Helical" evidence="2">
    <location>
        <begin position="55"/>
        <end position="77"/>
    </location>
</feature>
<feature type="compositionally biased region" description="Low complexity" evidence="1">
    <location>
        <begin position="901"/>
        <end position="913"/>
    </location>
</feature>
<reference evidence="4 5" key="1">
    <citation type="submission" date="2020-05" db="EMBL/GenBank/DDBJ databases">
        <title>FDA dAtabase for Regulatory Grade micrObial Sequences (FDA-ARGOS): Supporting development and validation of Infectious Disease Dx tests.</title>
        <authorList>
            <person name="Bojja K."/>
            <person name="Kessler A."/>
            <person name="Tallon L."/>
            <person name="Sadzewicz L."/>
            <person name="Zhao X."/>
            <person name="Vavikolanu K."/>
            <person name="Mehta A."/>
            <person name="Aluvathingal J."/>
            <person name="Nadendla S."/>
            <person name="Myers T."/>
            <person name="Yan Y."/>
            <person name="Sichtig H."/>
        </authorList>
    </citation>
    <scope>NUCLEOTIDE SEQUENCE [LARGE SCALE GENOMIC DNA]</scope>
    <source>
        <strain evidence="4 5">FDAARGOS_770</strain>
    </source>
</reference>
<feature type="transmembrane region" description="Helical" evidence="2">
    <location>
        <begin position="168"/>
        <end position="186"/>
    </location>
</feature>
<protein>
    <submittedName>
        <fullName evidence="4">TraM recognition domain-containing protein</fullName>
    </submittedName>
</protein>
<feature type="transmembrane region" description="Helical" evidence="2">
    <location>
        <begin position="109"/>
        <end position="130"/>
    </location>
</feature>
<dbReference type="Proteomes" id="UP000509459">
    <property type="component" value="Chromosome"/>
</dbReference>
<keyword evidence="2" id="KW-0472">Membrane</keyword>
<feature type="transmembrane region" description="Helical" evidence="2">
    <location>
        <begin position="20"/>
        <end position="48"/>
    </location>
</feature>
<evidence type="ECO:0000259" key="3">
    <source>
        <dbReference type="Pfam" id="PF12696"/>
    </source>
</evidence>
<dbReference type="InterPro" id="IPR032689">
    <property type="entry name" value="TraG-D_C"/>
</dbReference>
<proteinExistence type="predicted"/>
<keyword evidence="2" id="KW-1133">Transmembrane helix</keyword>
<organism evidence="4 5">
    <name type="scientific">Streptococcus sanguinis</name>
    <dbReference type="NCBI Taxonomy" id="1305"/>
    <lineage>
        <taxon>Bacteria</taxon>
        <taxon>Bacillati</taxon>
        <taxon>Bacillota</taxon>
        <taxon>Bacilli</taxon>
        <taxon>Lactobacillales</taxon>
        <taxon>Streptococcaceae</taxon>
        <taxon>Streptococcus</taxon>
    </lineage>
</organism>
<dbReference type="Gene3D" id="3.40.50.300">
    <property type="entry name" value="P-loop containing nucleotide triphosphate hydrolases"/>
    <property type="match status" value="1"/>
</dbReference>
<evidence type="ECO:0000313" key="5">
    <source>
        <dbReference type="Proteomes" id="UP000509459"/>
    </source>
</evidence>
<accession>A0A859ERK7</accession>
<feature type="domain" description="TraD/TraG TraM recognition site" evidence="3">
    <location>
        <begin position="639"/>
        <end position="757"/>
    </location>
</feature>
<keyword evidence="2" id="KW-0812">Transmembrane</keyword>
<dbReference type="AlphaFoldDB" id="A0A859ERK7"/>
<evidence type="ECO:0000256" key="2">
    <source>
        <dbReference type="SAM" id="Phobius"/>
    </source>
</evidence>
<gene>
    <name evidence="4" type="ORF">FOC72_09365</name>
</gene>
<evidence type="ECO:0000256" key="1">
    <source>
        <dbReference type="SAM" id="MobiDB-lite"/>
    </source>
</evidence>
<dbReference type="EMBL" id="CP054570">
    <property type="protein sequence ID" value="QKQ44760.1"/>
    <property type="molecule type" value="Genomic_DNA"/>
</dbReference>
<dbReference type="SUPFAM" id="SSF52540">
    <property type="entry name" value="P-loop containing nucleoside triphosphate hydrolases"/>
    <property type="match status" value="1"/>
</dbReference>
<dbReference type="Pfam" id="PF12696">
    <property type="entry name" value="TraG-D_C"/>
    <property type="match status" value="1"/>
</dbReference>
<name>A0A859ERK7_STRSA</name>
<evidence type="ECO:0000313" key="4">
    <source>
        <dbReference type="EMBL" id="QKQ44760.1"/>
    </source>
</evidence>
<dbReference type="RefSeq" id="WP_002896825.1">
    <property type="nucleotide sequence ID" value="NZ_CP054570.1"/>
</dbReference>
<dbReference type="InterPro" id="IPR027417">
    <property type="entry name" value="P-loop_NTPase"/>
</dbReference>